<dbReference type="RefSeq" id="WP_074570716.1">
    <property type="nucleotide sequence ID" value="NZ_FNJQ01000001.1"/>
</dbReference>
<proteinExistence type="predicted"/>
<keyword evidence="2" id="KW-1003">Cell membrane</keyword>
<organism evidence="8 9">
    <name type="scientific">Selenomonas ruminantium</name>
    <dbReference type="NCBI Taxonomy" id="971"/>
    <lineage>
        <taxon>Bacteria</taxon>
        <taxon>Bacillati</taxon>
        <taxon>Bacillota</taxon>
        <taxon>Negativicutes</taxon>
        <taxon>Selenomonadales</taxon>
        <taxon>Selenomonadaceae</taxon>
        <taxon>Selenomonas</taxon>
    </lineage>
</organism>
<dbReference type="Proteomes" id="UP000182412">
    <property type="component" value="Unassembled WGS sequence"/>
</dbReference>
<evidence type="ECO:0000256" key="1">
    <source>
        <dbReference type="ARBA" id="ARBA00004651"/>
    </source>
</evidence>
<name>A0A1H0MDH0_SELRU</name>
<evidence type="ECO:0000256" key="5">
    <source>
        <dbReference type="ARBA" id="ARBA00023136"/>
    </source>
</evidence>
<keyword evidence="3 6" id="KW-0812">Transmembrane</keyword>
<feature type="transmembrane region" description="Helical" evidence="6">
    <location>
        <begin position="6"/>
        <end position="26"/>
    </location>
</feature>
<evidence type="ECO:0000313" key="9">
    <source>
        <dbReference type="Proteomes" id="UP000182412"/>
    </source>
</evidence>
<dbReference type="GO" id="GO:0005886">
    <property type="term" value="C:plasma membrane"/>
    <property type="evidence" value="ECO:0007669"/>
    <property type="project" value="UniProtKB-SubCell"/>
</dbReference>
<reference evidence="8 9" key="1">
    <citation type="submission" date="2016-10" db="EMBL/GenBank/DDBJ databases">
        <authorList>
            <person name="de Groot N.N."/>
        </authorList>
    </citation>
    <scope>NUCLEOTIDE SEQUENCE [LARGE SCALE GENOMIC DNA]</scope>
    <source>
        <strain evidence="8 9">S137</strain>
    </source>
</reference>
<sequence length="314" mass="35220">MLIFLFSMVLALTVFMIFFAVIRKVILPQTSVRQRIFALDQNNAPVPGTTVVKTDGQRKIREIPFMERVVKPAGEHIADTISHMAPKQVLALIEKRLVMAGKAHECTAPQFMVIILIGALSMWFITFTFVGDGNYILIQKVVFLLLGGILGGMMPVACLNTMVQNRQAEIARQLPEVLDLLCVSVQAGLSFDAALSKITDRMKGALISECKRLQEDIRMGMVRRTAMKNLASRCDVQDVSLFMTSVIQAERLGTSMSKTLKNQADNIRERRRQYVKAEAMRAPVKIVFPLVLFIFPALFVVTLVPTLLFLMRNM</sequence>
<feature type="transmembrane region" description="Helical" evidence="6">
    <location>
        <begin position="286"/>
        <end position="311"/>
    </location>
</feature>
<feature type="transmembrane region" description="Helical" evidence="6">
    <location>
        <begin position="111"/>
        <end position="130"/>
    </location>
</feature>
<feature type="domain" description="Type II secretion system protein GspF" evidence="7">
    <location>
        <begin position="178"/>
        <end position="303"/>
    </location>
</feature>
<dbReference type="AlphaFoldDB" id="A0A1H0MDH0"/>
<dbReference type="PANTHER" id="PTHR35007">
    <property type="entry name" value="INTEGRAL MEMBRANE PROTEIN-RELATED"/>
    <property type="match status" value="1"/>
</dbReference>
<evidence type="ECO:0000259" key="7">
    <source>
        <dbReference type="Pfam" id="PF00482"/>
    </source>
</evidence>
<protein>
    <submittedName>
        <fullName evidence="8">Tight adherence protein C</fullName>
    </submittedName>
</protein>
<accession>A0A1H0MDH0</accession>
<evidence type="ECO:0000313" key="8">
    <source>
        <dbReference type="EMBL" id="SDO78482.1"/>
    </source>
</evidence>
<feature type="transmembrane region" description="Helical" evidence="6">
    <location>
        <begin position="142"/>
        <end position="163"/>
    </location>
</feature>
<dbReference type="InterPro" id="IPR018076">
    <property type="entry name" value="T2SS_GspF_dom"/>
</dbReference>
<evidence type="ECO:0000256" key="6">
    <source>
        <dbReference type="SAM" id="Phobius"/>
    </source>
</evidence>
<dbReference type="Pfam" id="PF00482">
    <property type="entry name" value="T2SSF"/>
    <property type="match status" value="1"/>
</dbReference>
<dbReference type="OrthoDB" id="9810662at2"/>
<evidence type="ECO:0000256" key="3">
    <source>
        <dbReference type="ARBA" id="ARBA00022692"/>
    </source>
</evidence>
<evidence type="ECO:0000256" key="4">
    <source>
        <dbReference type="ARBA" id="ARBA00022989"/>
    </source>
</evidence>
<keyword evidence="4 6" id="KW-1133">Transmembrane helix</keyword>
<gene>
    <name evidence="8" type="ORF">SAMN05216366_101125</name>
</gene>
<dbReference type="EMBL" id="FNJQ01000001">
    <property type="protein sequence ID" value="SDO78482.1"/>
    <property type="molecule type" value="Genomic_DNA"/>
</dbReference>
<keyword evidence="5 6" id="KW-0472">Membrane</keyword>
<dbReference type="PANTHER" id="PTHR35007:SF2">
    <property type="entry name" value="PILUS ASSEMBLE PROTEIN"/>
    <property type="match status" value="1"/>
</dbReference>
<comment type="subcellular location">
    <subcellularLocation>
        <location evidence="1">Cell membrane</location>
        <topology evidence="1">Multi-pass membrane protein</topology>
    </subcellularLocation>
</comment>
<evidence type="ECO:0000256" key="2">
    <source>
        <dbReference type="ARBA" id="ARBA00022475"/>
    </source>
</evidence>